<dbReference type="GO" id="GO:0015297">
    <property type="term" value="F:antiporter activity"/>
    <property type="evidence" value="ECO:0007669"/>
    <property type="project" value="UniProtKB-KW"/>
</dbReference>
<evidence type="ECO:0000256" key="10">
    <source>
        <dbReference type="SAM" id="Phobius"/>
    </source>
</evidence>
<keyword evidence="7" id="KW-0406">Ion transport</keyword>
<dbReference type="GO" id="GO:0006814">
    <property type="term" value="P:sodium ion transport"/>
    <property type="evidence" value="ECO:0007669"/>
    <property type="project" value="UniProtKB-KW"/>
</dbReference>
<feature type="transmembrane region" description="Helical" evidence="10">
    <location>
        <begin position="290"/>
        <end position="314"/>
    </location>
</feature>
<dbReference type="OrthoDB" id="12029at2157"/>
<evidence type="ECO:0000256" key="2">
    <source>
        <dbReference type="ARBA" id="ARBA00022448"/>
    </source>
</evidence>
<dbReference type="RefSeq" id="WP_154809036.1">
    <property type="nucleotide sequence ID" value="NZ_VIAQ01000011.1"/>
</dbReference>
<evidence type="ECO:0000256" key="9">
    <source>
        <dbReference type="ARBA" id="ARBA00023201"/>
    </source>
</evidence>
<feature type="transmembrane region" description="Helical" evidence="10">
    <location>
        <begin position="237"/>
        <end position="254"/>
    </location>
</feature>
<evidence type="ECO:0000256" key="4">
    <source>
        <dbReference type="ARBA" id="ARBA00022692"/>
    </source>
</evidence>
<keyword evidence="8 10" id="KW-0472">Membrane</keyword>
<comment type="caution">
    <text evidence="12">The sequence shown here is derived from an EMBL/GenBank/DDBJ whole genome shotgun (WGS) entry which is preliminary data.</text>
</comment>
<sequence>MEAILQIMVVLLLARILSEVSERAGLPGITGEIAAGFLFALAFRPDNIETFTFMGELGAIFLLFTAGYREVHVKDLKAASINALIPTFFQIFFAFTFGFMLGNMYGFSFLESLFMAVAFSPTSISVVVKTLIDTDYLSSKPGSLMLTSAIFDDIIGLFLLTVVISVVTFQHLPSVIDLLRIGGNIMAFAIVMAIMGWKVFPALFGQIQKMHTKEALFSFVILIALFCAYMAEAFGLHAVIGAFFGGVLISDLPIAKIEAVQKKVSGIAYGFFTPLFFAFIGLSVEIEILYTASTFAVLVIVLALTGKLIGGFIGTKLVGYSSKDSLIFGIGMMPRAGVELVVIAIGKELGIISNELFSAIVLMVIVSIIVSPILLEMSIRYKERGLKVPEQPTV</sequence>
<dbReference type="EMBL" id="VIAQ01000011">
    <property type="protein sequence ID" value="TQD26693.1"/>
    <property type="molecule type" value="Genomic_DNA"/>
</dbReference>
<protein>
    <submittedName>
        <fullName evidence="12">Cation:proton antiporter</fullName>
    </submittedName>
</protein>
<evidence type="ECO:0000256" key="1">
    <source>
        <dbReference type="ARBA" id="ARBA00004141"/>
    </source>
</evidence>
<dbReference type="Gene3D" id="1.20.1530.20">
    <property type="match status" value="1"/>
</dbReference>
<name>A0A7Z8P300_9EURY</name>
<evidence type="ECO:0000256" key="5">
    <source>
        <dbReference type="ARBA" id="ARBA00022989"/>
    </source>
</evidence>
<evidence type="ECO:0000259" key="11">
    <source>
        <dbReference type="Pfam" id="PF00999"/>
    </source>
</evidence>
<dbReference type="Pfam" id="PF00999">
    <property type="entry name" value="Na_H_Exchanger"/>
    <property type="match status" value="1"/>
</dbReference>
<keyword evidence="9" id="KW-0739">Sodium transport</keyword>
<keyword evidence="3" id="KW-0050">Antiport</keyword>
<dbReference type="PANTHER" id="PTHR43562:SF3">
    <property type="entry name" value="SODIUM ION_PROTON EXCHANGER (EUROFUNG)"/>
    <property type="match status" value="1"/>
</dbReference>
<dbReference type="AlphaFoldDB" id="A0A7Z8P300"/>
<dbReference type="Proteomes" id="UP000319335">
    <property type="component" value="Unassembled WGS sequence"/>
</dbReference>
<dbReference type="PANTHER" id="PTHR43562">
    <property type="entry name" value="NAPA-TYPE SODIUM/HYDROGEN ANTIPORTER"/>
    <property type="match status" value="1"/>
</dbReference>
<dbReference type="GO" id="GO:1902600">
    <property type="term" value="P:proton transmembrane transport"/>
    <property type="evidence" value="ECO:0007669"/>
    <property type="project" value="InterPro"/>
</dbReference>
<feature type="transmembrane region" description="Helical" evidence="10">
    <location>
        <begin position="266"/>
        <end position="284"/>
    </location>
</feature>
<dbReference type="InterPro" id="IPR038770">
    <property type="entry name" value="Na+/solute_symporter_sf"/>
</dbReference>
<proteinExistence type="predicted"/>
<keyword evidence="5 10" id="KW-1133">Transmembrane helix</keyword>
<dbReference type="GO" id="GO:0016020">
    <property type="term" value="C:membrane"/>
    <property type="evidence" value="ECO:0007669"/>
    <property type="project" value="UniProtKB-SubCell"/>
</dbReference>
<dbReference type="InterPro" id="IPR006153">
    <property type="entry name" value="Cation/H_exchanger_TM"/>
</dbReference>
<evidence type="ECO:0000313" key="12">
    <source>
        <dbReference type="EMBL" id="TQD26693.1"/>
    </source>
</evidence>
<feature type="domain" description="Cation/H+ exchanger transmembrane" evidence="11">
    <location>
        <begin position="9"/>
        <end position="374"/>
    </location>
</feature>
<gene>
    <name evidence="12" type="ORF">FKV42_04350</name>
</gene>
<feature type="transmembrane region" description="Helical" evidence="10">
    <location>
        <begin position="144"/>
        <end position="169"/>
    </location>
</feature>
<organism evidence="12 13">
    <name type="scientific">Methanolobus vulcani</name>
    <dbReference type="NCBI Taxonomy" id="38026"/>
    <lineage>
        <taxon>Archaea</taxon>
        <taxon>Methanobacteriati</taxon>
        <taxon>Methanobacteriota</taxon>
        <taxon>Stenosarchaea group</taxon>
        <taxon>Methanomicrobia</taxon>
        <taxon>Methanosarcinales</taxon>
        <taxon>Methanosarcinaceae</taxon>
        <taxon>Methanolobus</taxon>
    </lineage>
</organism>
<evidence type="ECO:0000256" key="7">
    <source>
        <dbReference type="ARBA" id="ARBA00023065"/>
    </source>
</evidence>
<feature type="transmembrane region" description="Helical" evidence="10">
    <location>
        <begin position="113"/>
        <end position="132"/>
    </location>
</feature>
<feature type="transmembrane region" description="Helical" evidence="10">
    <location>
        <begin position="357"/>
        <end position="375"/>
    </location>
</feature>
<evidence type="ECO:0000256" key="8">
    <source>
        <dbReference type="ARBA" id="ARBA00023136"/>
    </source>
</evidence>
<keyword evidence="6" id="KW-0915">Sodium</keyword>
<keyword evidence="4 10" id="KW-0812">Transmembrane</keyword>
<evidence type="ECO:0000256" key="3">
    <source>
        <dbReference type="ARBA" id="ARBA00022449"/>
    </source>
</evidence>
<keyword evidence="2" id="KW-0813">Transport</keyword>
<feature type="transmembrane region" description="Helical" evidence="10">
    <location>
        <begin position="80"/>
        <end position="101"/>
    </location>
</feature>
<comment type="subcellular location">
    <subcellularLocation>
        <location evidence="1">Membrane</location>
        <topology evidence="1">Multi-pass membrane protein</topology>
    </subcellularLocation>
</comment>
<feature type="transmembrane region" description="Helical" evidence="10">
    <location>
        <begin position="181"/>
        <end position="203"/>
    </location>
</feature>
<reference evidence="12 13" key="1">
    <citation type="submission" date="2019-06" db="EMBL/GenBank/DDBJ databases">
        <title>Draft genome sequence of Methanolobus vulcani B1d.</title>
        <authorList>
            <person name="Creighbaum A.J."/>
            <person name="Ticak T."/>
            <person name="Hariraju D."/>
            <person name="Arivett B.A."/>
            <person name="Ferguson D.J.Jr."/>
        </authorList>
    </citation>
    <scope>NUCLEOTIDE SEQUENCE [LARGE SCALE GENOMIC DNA]</scope>
    <source>
        <strain evidence="12 13">B1d</strain>
    </source>
</reference>
<keyword evidence="13" id="KW-1185">Reference proteome</keyword>
<accession>A0A7Z8P300</accession>
<evidence type="ECO:0000313" key="13">
    <source>
        <dbReference type="Proteomes" id="UP000319335"/>
    </source>
</evidence>
<evidence type="ECO:0000256" key="6">
    <source>
        <dbReference type="ARBA" id="ARBA00023053"/>
    </source>
</evidence>